<reference evidence="1" key="1">
    <citation type="submission" date="2022-07" db="EMBL/GenBank/DDBJ databases">
        <title>Taxonomy of Novel Oxalotrophic and Methylotrophic Bacteria.</title>
        <authorList>
            <person name="Sahin N."/>
            <person name="Tani A."/>
        </authorList>
    </citation>
    <scope>NUCLEOTIDE SEQUENCE</scope>
    <source>
        <strain evidence="1">AM327</strain>
    </source>
</reference>
<name>A0A9W6B619_9FLAO</name>
<dbReference type="AlphaFoldDB" id="A0A9W6B619"/>
<dbReference type="InterPro" id="IPR011009">
    <property type="entry name" value="Kinase-like_dom_sf"/>
</dbReference>
<evidence type="ECO:0008006" key="3">
    <source>
        <dbReference type="Google" id="ProtNLM"/>
    </source>
</evidence>
<evidence type="ECO:0000313" key="2">
    <source>
        <dbReference type="Proteomes" id="UP001143545"/>
    </source>
</evidence>
<sequence>MKRISSVAEFKRADIYSFAKTVWMILTEQWLGFDGQYISNSNISIDNFVEVNINKMHYIGDWYYFSIVLLNRLLEQSTDNDPQKRPTASEFNEKFRYWHSSNDDYYERNPYEWEDALTRIFPVSIPLCCQWNDLKEIYNVLKIIFESYDNLNHCFYPKSGGNDFNKIEIKQDYLFIENDIFLKPKALYFESIGDLDFSYFILECDEIEPLFNKRVYENEERIYMDDKGNFHQEENDNLREIGRFLKGKFLITKKTSIINELKGKLNAYDVIQNKMSLAEYQELINKVKYKIKKEKTA</sequence>
<dbReference type="Proteomes" id="UP001143545">
    <property type="component" value="Unassembled WGS sequence"/>
</dbReference>
<dbReference type="EMBL" id="BRVP01000018">
    <property type="protein sequence ID" value="GLB53491.1"/>
    <property type="molecule type" value="Genomic_DNA"/>
</dbReference>
<evidence type="ECO:0000313" key="1">
    <source>
        <dbReference type="EMBL" id="GLB53491.1"/>
    </source>
</evidence>
<dbReference type="Gene3D" id="1.10.510.10">
    <property type="entry name" value="Transferase(Phosphotransferase) domain 1"/>
    <property type="match status" value="1"/>
</dbReference>
<organism evidence="1 2">
    <name type="scientific">Neptunitalea chrysea</name>
    <dbReference type="NCBI Taxonomy" id="1647581"/>
    <lineage>
        <taxon>Bacteria</taxon>
        <taxon>Pseudomonadati</taxon>
        <taxon>Bacteroidota</taxon>
        <taxon>Flavobacteriia</taxon>
        <taxon>Flavobacteriales</taxon>
        <taxon>Flavobacteriaceae</taxon>
        <taxon>Neptunitalea</taxon>
    </lineage>
</organism>
<accession>A0A9W6B619</accession>
<dbReference type="RefSeq" id="WP_281755482.1">
    <property type="nucleotide sequence ID" value="NZ_BRVP01000018.1"/>
</dbReference>
<proteinExistence type="predicted"/>
<dbReference type="SUPFAM" id="SSF56112">
    <property type="entry name" value="Protein kinase-like (PK-like)"/>
    <property type="match status" value="1"/>
</dbReference>
<protein>
    <recommendedName>
        <fullName evidence="3">Protein kinase domain-containing protein</fullName>
    </recommendedName>
</protein>
<gene>
    <name evidence="1" type="ORF">NBRC110019_25320</name>
</gene>
<comment type="caution">
    <text evidence="1">The sequence shown here is derived from an EMBL/GenBank/DDBJ whole genome shotgun (WGS) entry which is preliminary data.</text>
</comment>
<keyword evidence="2" id="KW-1185">Reference proteome</keyword>